<reference evidence="3 4" key="1">
    <citation type="journal article" date="2011" name="Science">
        <title>The Selaginella genome identifies genetic changes associated with the evolution of vascular plants.</title>
        <authorList>
            <person name="Banks J.A."/>
            <person name="Nishiyama T."/>
            <person name="Hasebe M."/>
            <person name="Bowman J.L."/>
            <person name="Gribskov M."/>
            <person name="dePamphilis C."/>
            <person name="Albert V.A."/>
            <person name="Aono N."/>
            <person name="Aoyama T."/>
            <person name="Ambrose B.A."/>
            <person name="Ashton N.W."/>
            <person name="Axtell M.J."/>
            <person name="Barker E."/>
            <person name="Barker M.S."/>
            <person name="Bennetzen J.L."/>
            <person name="Bonawitz N.D."/>
            <person name="Chapple C."/>
            <person name="Cheng C."/>
            <person name="Correa L.G."/>
            <person name="Dacre M."/>
            <person name="DeBarry J."/>
            <person name="Dreyer I."/>
            <person name="Elias M."/>
            <person name="Engstrom E.M."/>
            <person name="Estelle M."/>
            <person name="Feng L."/>
            <person name="Finet C."/>
            <person name="Floyd S.K."/>
            <person name="Frommer W.B."/>
            <person name="Fujita T."/>
            <person name="Gramzow L."/>
            <person name="Gutensohn M."/>
            <person name="Harholt J."/>
            <person name="Hattori M."/>
            <person name="Heyl A."/>
            <person name="Hirai T."/>
            <person name="Hiwatashi Y."/>
            <person name="Ishikawa M."/>
            <person name="Iwata M."/>
            <person name="Karol K.G."/>
            <person name="Koehler B."/>
            <person name="Kolukisaoglu U."/>
            <person name="Kubo M."/>
            <person name="Kurata T."/>
            <person name="Lalonde S."/>
            <person name="Li K."/>
            <person name="Li Y."/>
            <person name="Litt A."/>
            <person name="Lyons E."/>
            <person name="Manning G."/>
            <person name="Maruyama T."/>
            <person name="Michael T.P."/>
            <person name="Mikami K."/>
            <person name="Miyazaki S."/>
            <person name="Morinaga S."/>
            <person name="Murata T."/>
            <person name="Mueller-Roeber B."/>
            <person name="Nelson D.R."/>
            <person name="Obara M."/>
            <person name="Oguri Y."/>
            <person name="Olmstead R.G."/>
            <person name="Onodera N."/>
            <person name="Petersen B.L."/>
            <person name="Pils B."/>
            <person name="Prigge M."/>
            <person name="Rensing S.A."/>
            <person name="Riano-Pachon D.M."/>
            <person name="Roberts A.W."/>
            <person name="Sato Y."/>
            <person name="Scheller H.V."/>
            <person name="Schulz B."/>
            <person name="Schulz C."/>
            <person name="Shakirov E.V."/>
            <person name="Shibagaki N."/>
            <person name="Shinohara N."/>
            <person name="Shippen D.E."/>
            <person name="Soerensen I."/>
            <person name="Sotooka R."/>
            <person name="Sugimoto N."/>
            <person name="Sugita M."/>
            <person name="Sumikawa N."/>
            <person name="Tanurdzic M."/>
            <person name="Theissen G."/>
            <person name="Ulvskov P."/>
            <person name="Wakazuki S."/>
            <person name="Weng J.K."/>
            <person name="Willats W.W."/>
            <person name="Wipf D."/>
            <person name="Wolf P.G."/>
            <person name="Yang L."/>
            <person name="Zimmer A.D."/>
            <person name="Zhu Q."/>
            <person name="Mitros T."/>
            <person name="Hellsten U."/>
            <person name="Loque D."/>
            <person name="Otillar R."/>
            <person name="Salamov A."/>
            <person name="Schmutz J."/>
            <person name="Shapiro H."/>
            <person name="Lindquist E."/>
            <person name="Lucas S."/>
            <person name="Rokhsar D."/>
            <person name="Grigoriev I.V."/>
        </authorList>
    </citation>
    <scope>NUCLEOTIDE SEQUENCE [LARGE SCALE GENOMIC DNA]</scope>
</reference>
<dbReference type="Proteomes" id="UP000001514">
    <property type="component" value="Unassembled WGS sequence"/>
</dbReference>
<name>D8SZ09_SELML</name>
<dbReference type="InterPro" id="IPR017926">
    <property type="entry name" value="GATASE"/>
</dbReference>
<keyword evidence="4" id="KW-1185">Reference proteome</keyword>
<dbReference type="Pfam" id="PF00117">
    <property type="entry name" value="GATase"/>
    <property type="match status" value="1"/>
</dbReference>
<dbReference type="eggNOG" id="KOG3179">
    <property type="taxonomic scope" value="Eukaryota"/>
</dbReference>
<feature type="domain" description="Glutamine amidotransferase" evidence="2">
    <location>
        <begin position="80"/>
        <end position="221"/>
    </location>
</feature>
<protein>
    <recommendedName>
        <fullName evidence="2">Glutamine amidotransferase domain-containing protein</fullName>
    </recommendedName>
</protein>
<evidence type="ECO:0000256" key="1">
    <source>
        <dbReference type="ARBA" id="ARBA00011083"/>
    </source>
</evidence>
<dbReference type="InParanoid" id="D8SZ09"/>
<dbReference type="HOGENOM" id="CLU_054974_0_1_1"/>
<dbReference type="KEGG" id="smo:SELMODRAFT_128284"/>
<comment type="similarity">
    <text evidence="1">Belongs to the peptidase C26 family.</text>
</comment>
<dbReference type="STRING" id="88036.D8SZ09"/>
<sequence>MVLGLLVSPAASSVHPGAAVAAAATARSPGKKFAVFVAGYGTDYTERKHGGYGALLVKLLSDPGETWETFRVVDGIFPSEEQLADYSGVVVSGSAYDAHGNEAWITQLCGVLCDLHEEKKRILGVCFGHQVLSRALGGVTGRAPVGWEVGLKEMYTNDHFQLKRYGRNIPKRLRVLQSHRDQVLELPPGGTLLGSSQNTRVEMFAVEDHILGIQGHPEFTKDVLLDIIESRRASQALSITEANEAKASLEAAQDEDRQQLSELCKNFLKD</sequence>
<dbReference type="InterPro" id="IPR029062">
    <property type="entry name" value="Class_I_gatase-like"/>
</dbReference>
<dbReference type="GO" id="GO:0005829">
    <property type="term" value="C:cytosol"/>
    <property type="evidence" value="ECO:0000318"/>
    <property type="project" value="GO_Central"/>
</dbReference>
<dbReference type="InterPro" id="IPR044992">
    <property type="entry name" value="ChyE-like"/>
</dbReference>
<dbReference type="Gramene" id="EFJ10408">
    <property type="protein sequence ID" value="EFJ10408"/>
    <property type="gene ID" value="SELMODRAFT_128284"/>
</dbReference>
<organism evidence="4">
    <name type="scientific">Selaginella moellendorffii</name>
    <name type="common">Spikemoss</name>
    <dbReference type="NCBI Taxonomy" id="88036"/>
    <lineage>
        <taxon>Eukaryota</taxon>
        <taxon>Viridiplantae</taxon>
        <taxon>Streptophyta</taxon>
        <taxon>Embryophyta</taxon>
        <taxon>Tracheophyta</taxon>
        <taxon>Lycopodiopsida</taxon>
        <taxon>Selaginellales</taxon>
        <taxon>Selaginellaceae</taxon>
        <taxon>Selaginella</taxon>
    </lineage>
</organism>
<dbReference type="FunCoup" id="D8SZ09">
    <property type="interactions" value="1122"/>
</dbReference>
<dbReference type="AlphaFoldDB" id="D8SZ09"/>
<dbReference type="PROSITE" id="PS51273">
    <property type="entry name" value="GATASE_TYPE_1"/>
    <property type="match status" value="1"/>
</dbReference>
<proteinExistence type="inferred from homology"/>
<dbReference type="PANTHER" id="PTHR42695">
    <property type="entry name" value="GLUTAMINE AMIDOTRANSFERASE YLR126C-RELATED"/>
    <property type="match status" value="1"/>
</dbReference>
<dbReference type="SUPFAM" id="SSF52317">
    <property type="entry name" value="Class I glutamine amidotransferase-like"/>
    <property type="match status" value="1"/>
</dbReference>
<gene>
    <name evidence="3" type="ORF">SELMODRAFT_128284</name>
</gene>
<dbReference type="OMA" id="SIKEREP"/>
<evidence type="ECO:0000259" key="2">
    <source>
        <dbReference type="Pfam" id="PF00117"/>
    </source>
</evidence>
<accession>D8SZ09</accession>
<dbReference type="EMBL" id="GL377654">
    <property type="protein sequence ID" value="EFJ10408.1"/>
    <property type="molecule type" value="Genomic_DNA"/>
</dbReference>
<dbReference type="PANTHER" id="PTHR42695:SF5">
    <property type="entry name" value="GLUTAMINE AMIDOTRANSFERASE YLR126C-RELATED"/>
    <property type="match status" value="1"/>
</dbReference>
<dbReference type="Gene3D" id="3.40.50.880">
    <property type="match status" value="1"/>
</dbReference>
<evidence type="ECO:0000313" key="3">
    <source>
        <dbReference type="EMBL" id="EFJ10408.1"/>
    </source>
</evidence>
<evidence type="ECO:0000313" key="4">
    <source>
        <dbReference type="Proteomes" id="UP000001514"/>
    </source>
</evidence>
<dbReference type="MEROPS" id="C26.A05"/>
<dbReference type="CDD" id="cd01741">
    <property type="entry name" value="GATase1_1"/>
    <property type="match status" value="1"/>
</dbReference>
<dbReference type="OrthoDB" id="92161at2759"/>